<proteinExistence type="predicted"/>
<evidence type="ECO:0000313" key="1">
    <source>
        <dbReference type="EMBL" id="EFQ07411.1"/>
    </source>
</evidence>
<dbReference type="HOGENOM" id="CLU_2478759_0_0_9"/>
<dbReference type="STRING" id="748224.HMPREF9436_01100"/>
<comment type="caution">
    <text evidence="1">The sequence shown here is derived from an EMBL/GenBank/DDBJ whole genome shotgun (WGS) entry which is preliminary data.</text>
</comment>
<gene>
    <name evidence="1" type="ORF">HMPREF9436_01100</name>
</gene>
<name>E2ZHG1_9FIRM</name>
<reference evidence="1 2" key="1">
    <citation type="submission" date="2010-08" db="EMBL/GenBank/DDBJ databases">
        <authorList>
            <person name="Weinstock G."/>
            <person name="Sodergren E."/>
            <person name="Clifton S."/>
            <person name="Fulton L."/>
            <person name="Fulton B."/>
            <person name="Courtney L."/>
            <person name="Fronick C."/>
            <person name="Harrison M."/>
            <person name="Strong C."/>
            <person name="Farmer C."/>
            <person name="Delahaunty K."/>
            <person name="Markovic C."/>
            <person name="Hall O."/>
            <person name="Minx P."/>
            <person name="Tomlinson C."/>
            <person name="Mitreva M."/>
            <person name="Hou S."/>
            <person name="Chen J."/>
            <person name="Wollam A."/>
            <person name="Pepin K.H."/>
            <person name="Johnson M."/>
            <person name="Bhonagiri V."/>
            <person name="Zhang X."/>
            <person name="Suruliraj S."/>
            <person name="Warren W."/>
            <person name="Chinwalla A."/>
            <person name="Mardis E.R."/>
            <person name="Wilson R.K."/>
        </authorList>
    </citation>
    <scope>NUCLEOTIDE SEQUENCE [LARGE SCALE GENOMIC DNA]</scope>
    <source>
        <strain evidence="1 2">KLE1255</strain>
    </source>
</reference>
<sequence>MNMVDAGFLAGMKDGAFSSSTLPAATLWPAPPLPKPCAAARSPEPDWTPLRRNRSQRKIRCSACRMIAAAIRAVQSGQRPENIVNGL</sequence>
<dbReference type="EMBL" id="AECU01000091">
    <property type="protein sequence ID" value="EFQ07411.1"/>
    <property type="molecule type" value="Genomic_DNA"/>
</dbReference>
<dbReference type="AlphaFoldDB" id="E2ZHG1"/>
<accession>E2ZHG1</accession>
<evidence type="ECO:0000313" key="2">
    <source>
        <dbReference type="Proteomes" id="UP000006028"/>
    </source>
</evidence>
<protein>
    <submittedName>
        <fullName evidence="1">Uncharacterized protein</fullName>
    </submittedName>
</protein>
<dbReference type="BioCyc" id="FCF748224-HMP:GTSS-2413-MONOMER"/>
<organism evidence="1 2">
    <name type="scientific">Faecalibacterium cf. prausnitzii KLE1255</name>
    <dbReference type="NCBI Taxonomy" id="748224"/>
    <lineage>
        <taxon>Bacteria</taxon>
        <taxon>Bacillati</taxon>
        <taxon>Bacillota</taxon>
        <taxon>Clostridia</taxon>
        <taxon>Eubacteriales</taxon>
        <taxon>Oscillospiraceae</taxon>
        <taxon>Faecalibacterium</taxon>
    </lineage>
</organism>
<dbReference type="Proteomes" id="UP000006028">
    <property type="component" value="Unassembled WGS sequence"/>
</dbReference>